<dbReference type="Pfam" id="PF19656">
    <property type="entry name" value="DUF6159"/>
    <property type="match status" value="1"/>
</dbReference>
<reference evidence="2 3" key="1">
    <citation type="submission" date="2017-08" db="EMBL/GenBank/DDBJ databases">
        <title>Infants hospitalized years apart are colonized by the same room-sourced microbial strains.</title>
        <authorList>
            <person name="Brooks B."/>
            <person name="Olm M.R."/>
            <person name="Firek B.A."/>
            <person name="Baker R."/>
            <person name="Thomas B.C."/>
            <person name="Morowitz M.J."/>
            <person name="Banfield J.F."/>
        </authorList>
    </citation>
    <scope>NUCLEOTIDE SEQUENCE [LARGE SCALE GENOMIC DNA]</scope>
    <source>
        <strain evidence="2">S2_005_003_R2_42</strain>
    </source>
</reference>
<protein>
    <recommendedName>
        <fullName evidence="4">Glycerophosphoryl diester phosphodiesterase membrane domain-containing protein</fullName>
    </recommendedName>
</protein>
<dbReference type="AlphaFoldDB" id="A0A2W5M3K9"/>
<feature type="transmembrane region" description="Helical" evidence="1">
    <location>
        <begin position="140"/>
        <end position="164"/>
    </location>
</feature>
<name>A0A2W5M3K9_9GAMM</name>
<feature type="transmembrane region" description="Helical" evidence="1">
    <location>
        <begin position="223"/>
        <end position="247"/>
    </location>
</feature>
<comment type="caution">
    <text evidence="2">The sequence shown here is derived from an EMBL/GenBank/DDBJ whole genome shotgun (WGS) entry which is preliminary data.</text>
</comment>
<proteinExistence type="predicted"/>
<feature type="transmembrane region" description="Helical" evidence="1">
    <location>
        <begin position="63"/>
        <end position="93"/>
    </location>
</feature>
<keyword evidence="1" id="KW-0472">Membrane</keyword>
<keyword evidence="1" id="KW-0812">Transmembrane</keyword>
<evidence type="ECO:0000313" key="2">
    <source>
        <dbReference type="EMBL" id="PZQ11993.1"/>
    </source>
</evidence>
<evidence type="ECO:0008006" key="4">
    <source>
        <dbReference type="Google" id="ProtNLM"/>
    </source>
</evidence>
<dbReference type="EMBL" id="QFPO01000014">
    <property type="protein sequence ID" value="PZQ11993.1"/>
    <property type="molecule type" value="Genomic_DNA"/>
</dbReference>
<evidence type="ECO:0000256" key="1">
    <source>
        <dbReference type="SAM" id="Phobius"/>
    </source>
</evidence>
<sequence length="281" mass="29299">MAGRFARSWDLVKASAAVLRADKELLVFPLLSLLCTLVVAASFIVPAAFAGVFAGLRNGAVPVAFWLLTFAFYVVQYAVIFYFNSALVAAATIRLAGGDPTLSDGFRAANARLPAILGYALIAATVGMVLRAVQERAGLIGRWIVGLIGVAWTVASFLVVPVLVNERIGPVDAVKRSAELLRTTWGENLVGNLGLGLVFGTVVFAVVILGGGLVVLTASQGAGYWVLVPIALTAVALLLLGLLQAALQGVYSAALYRYAATGEGGTGFDQALITDAFRVKA</sequence>
<feature type="transmembrane region" description="Helical" evidence="1">
    <location>
        <begin position="30"/>
        <end position="56"/>
    </location>
</feature>
<dbReference type="Proteomes" id="UP000249046">
    <property type="component" value="Unassembled WGS sequence"/>
</dbReference>
<accession>A0A2W5M3K9</accession>
<keyword evidence="1" id="KW-1133">Transmembrane helix</keyword>
<evidence type="ECO:0000313" key="3">
    <source>
        <dbReference type="Proteomes" id="UP000249046"/>
    </source>
</evidence>
<gene>
    <name evidence="2" type="ORF">DI564_13565</name>
</gene>
<feature type="transmembrane region" description="Helical" evidence="1">
    <location>
        <begin position="193"/>
        <end position="216"/>
    </location>
</feature>
<organism evidence="2 3">
    <name type="scientific">Rhodanobacter denitrificans</name>
    <dbReference type="NCBI Taxonomy" id="666685"/>
    <lineage>
        <taxon>Bacteria</taxon>
        <taxon>Pseudomonadati</taxon>
        <taxon>Pseudomonadota</taxon>
        <taxon>Gammaproteobacteria</taxon>
        <taxon>Lysobacterales</taxon>
        <taxon>Rhodanobacteraceae</taxon>
        <taxon>Rhodanobacter</taxon>
    </lineage>
</organism>
<dbReference type="InterPro" id="IPR046157">
    <property type="entry name" value="DUF6159"/>
</dbReference>
<feature type="transmembrane region" description="Helical" evidence="1">
    <location>
        <begin position="113"/>
        <end position="133"/>
    </location>
</feature>